<comment type="caution">
    <text evidence="2">The sequence shown here is derived from an EMBL/GenBank/DDBJ whole genome shotgun (WGS) entry which is preliminary data.</text>
</comment>
<dbReference type="AlphaFoldDB" id="A0A9D1ZGU8"/>
<feature type="chain" id="PRO_5039373628" description="Calx-beta domain-containing protein" evidence="1">
    <location>
        <begin position="24"/>
        <end position="290"/>
    </location>
</feature>
<dbReference type="EMBL" id="DXCV01000033">
    <property type="protein sequence ID" value="HIY87920.1"/>
    <property type="molecule type" value="Genomic_DNA"/>
</dbReference>
<evidence type="ECO:0008006" key="4">
    <source>
        <dbReference type="Google" id="ProtNLM"/>
    </source>
</evidence>
<evidence type="ECO:0000313" key="2">
    <source>
        <dbReference type="EMBL" id="HIY87920.1"/>
    </source>
</evidence>
<dbReference type="PROSITE" id="PS51257">
    <property type="entry name" value="PROKAR_LIPOPROTEIN"/>
    <property type="match status" value="1"/>
</dbReference>
<accession>A0A9D1ZGU8</accession>
<proteinExistence type="predicted"/>
<feature type="signal peptide" evidence="1">
    <location>
        <begin position="1"/>
        <end position="23"/>
    </location>
</feature>
<sequence>MNTKKISILLTLLVTVLFSACNADQEGEIYTGSGANDLSFSASNLGSFTLAPSAPTLQVDLFRGNTSGQVTGQVNAAVTVGGEAYDNLISVSDYTFADGAAQTSIVLDAANLPIGVVANVTLSLGNAEDVSIGGNASTSLSISLDYTWQSLGMGTWQDGLISSLFQVDDPTITWEVKVQQAEENPALYRVVDAYGFGICPYVEESEVQAGGPFYIQIDTTDPNNVMVPQSSMGIDWGYGLFQTGSMYYLDGTSAGGVMTGNVINLGTSLFCAMGADAYLTSQPTILTLPQ</sequence>
<protein>
    <recommendedName>
        <fullName evidence="4">Calx-beta domain-containing protein</fullName>
    </recommendedName>
</protein>
<reference evidence="2" key="1">
    <citation type="journal article" date="2021" name="PeerJ">
        <title>Extensive microbial diversity within the chicken gut microbiome revealed by metagenomics and culture.</title>
        <authorList>
            <person name="Gilroy R."/>
            <person name="Ravi A."/>
            <person name="Getino M."/>
            <person name="Pursley I."/>
            <person name="Horton D.L."/>
            <person name="Alikhan N.F."/>
            <person name="Baker D."/>
            <person name="Gharbi K."/>
            <person name="Hall N."/>
            <person name="Watson M."/>
            <person name="Adriaenssens E.M."/>
            <person name="Foster-Nyarko E."/>
            <person name="Jarju S."/>
            <person name="Secka A."/>
            <person name="Antonio M."/>
            <person name="Oren A."/>
            <person name="Chaudhuri R.R."/>
            <person name="La Ragione R."/>
            <person name="Hildebrand F."/>
            <person name="Pallen M.J."/>
        </authorList>
    </citation>
    <scope>NUCLEOTIDE SEQUENCE</scope>
    <source>
        <strain evidence="2">Gambia2-208</strain>
    </source>
</reference>
<name>A0A9D1ZGU8_9BACE</name>
<gene>
    <name evidence="2" type="ORF">H9824_04335</name>
</gene>
<evidence type="ECO:0000256" key="1">
    <source>
        <dbReference type="SAM" id="SignalP"/>
    </source>
</evidence>
<keyword evidence="1" id="KW-0732">Signal</keyword>
<reference evidence="2" key="2">
    <citation type="submission" date="2021-04" db="EMBL/GenBank/DDBJ databases">
        <authorList>
            <person name="Gilroy R."/>
        </authorList>
    </citation>
    <scope>NUCLEOTIDE SEQUENCE</scope>
    <source>
        <strain evidence="2">Gambia2-208</strain>
    </source>
</reference>
<evidence type="ECO:0000313" key="3">
    <source>
        <dbReference type="Proteomes" id="UP000886851"/>
    </source>
</evidence>
<organism evidence="2 3">
    <name type="scientific">Candidatus Bacteroides pullicola</name>
    <dbReference type="NCBI Taxonomy" id="2838475"/>
    <lineage>
        <taxon>Bacteria</taxon>
        <taxon>Pseudomonadati</taxon>
        <taxon>Bacteroidota</taxon>
        <taxon>Bacteroidia</taxon>
        <taxon>Bacteroidales</taxon>
        <taxon>Bacteroidaceae</taxon>
        <taxon>Bacteroides</taxon>
    </lineage>
</organism>
<dbReference type="Proteomes" id="UP000886851">
    <property type="component" value="Unassembled WGS sequence"/>
</dbReference>